<gene>
    <name evidence="2" type="primary">metXA</name>
    <name evidence="5" type="ORF">ACFP2V_29895</name>
</gene>
<dbReference type="EC" id="2.3.1.31" evidence="2"/>
<evidence type="ECO:0000256" key="3">
    <source>
        <dbReference type="SAM" id="MobiDB-lite"/>
    </source>
</evidence>
<feature type="active site" description="Nucleophile" evidence="2">
    <location>
        <position position="171"/>
    </location>
</feature>
<comment type="subunit">
    <text evidence="2">Homodimer.</text>
</comment>
<accession>A0ABW0XUU6</accession>
<protein>
    <recommendedName>
        <fullName evidence="2">Homoserine O-acetyltransferase</fullName>
        <shortName evidence="2">HAT</shortName>
        <ecNumber evidence="2">2.3.1.31</ecNumber>
    </recommendedName>
    <alternativeName>
        <fullName evidence="2">Homoserine transacetylase</fullName>
        <shortName evidence="2">HTA</shortName>
    </alternativeName>
</protein>
<feature type="binding site" evidence="2">
    <location>
        <position position="241"/>
    </location>
    <ligand>
        <name>substrate</name>
    </ligand>
</feature>
<evidence type="ECO:0000313" key="5">
    <source>
        <dbReference type="EMBL" id="MFC5674136.1"/>
    </source>
</evidence>
<dbReference type="GO" id="GO:0004414">
    <property type="term" value="F:homoserine O-acetyltransferase activity"/>
    <property type="evidence" value="ECO:0007669"/>
    <property type="project" value="UniProtKB-EC"/>
</dbReference>
<dbReference type="RefSeq" id="WP_381218468.1">
    <property type="nucleotide sequence ID" value="NZ_JBHSPC010000101.1"/>
</dbReference>
<organism evidence="5 6">
    <name type="scientific">Streptomyces incanus</name>
    <dbReference type="NCBI Taxonomy" id="887453"/>
    <lineage>
        <taxon>Bacteria</taxon>
        <taxon>Bacillati</taxon>
        <taxon>Actinomycetota</taxon>
        <taxon>Actinomycetes</taxon>
        <taxon>Kitasatosporales</taxon>
        <taxon>Streptomycetaceae</taxon>
        <taxon>Streptomyces</taxon>
    </lineage>
</organism>
<comment type="catalytic activity">
    <reaction evidence="2">
        <text>L-homoserine + acetyl-CoA = O-acetyl-L-homoserine + CoA</text>
        <dbReference type="Rhea" id="RHEA:13701"/>
        <dbReference type="ChEBI" id="CHEBI:57287"/>
        <dbReference type="ChEBI" id="CHEBI:57288"/>
        <dbReference type="ChEBI" id="CHEBI:57476"/>
        <dbReference type="ChEBI" id="CHEBI:57716"/>
        <dbReference type="EC" id="2.3.1.31"/>
    </reaction>
</comment>
<dbReference type="InterPro" id="IPR000073">
    <property type="entry name" value="AB_hydrolase_1"/>
</dbReference>
<keyword evidence="2" id="KW-0028">Amino-acid biosynthesis</keyword>
<feature type="domain" description="AB hydrolase-1" evidence="4">
    <location>
        <begin position="65"/>
        <end position="370"/>
    </location>
</feature>
<dbReference type="PANTHER" id="PTHR32268:SF11">
    <property type="entry name" value="HOMOSERINE O-ACETYLTRANSFERASE"/>
    <property type="match status" value="1"/>
</dbReference>
<dbReference type="SUPFAM" id="SSF53474">
    <property type="entry name" value="alpha/beta-Hydrolases"/>
    <property type="match status" value="1"/>
</dbReference>
<evidence type="ECO:0000256" key="1">
    <source>
        <dbReference type="ARBA" id="ARBA00022679"/>
    </source>
</evidence>
<feature type="active site" evidence="2">
    <location>
        <position position="334"/>
    </location>
</feature>
<comment type="caution">
    <text evidence="5">The sequence shown here is derived from an EMBL/GenBank/DDBJ whole genome shotgun (WGS) entry which is preliminary data.</text>
</comment>
<evidence type="ECO:0000256" key="2">
    <source>
        <dbReference type="HAMAP-Rule" id="MF_00296"/>
    </source>
</evidence>
<dbReference type="InterPro" id="IPR008220">
    <property type="entry name" value="HAT_MetX-like"/>
</dbReference>
<keyword evidence="2" id="KW-0486">Methionine biosynthesis</keyword>
<dbReference type="PIRSF" id="PIRSF000443">
    <property type="entry name" value="Homoser_Ac_trans"/>
    <property type="match status" value="1"/>
</dbReference>
<comment type="similarity">
    <text evidence="2">Belongs to the AB hydrolase superfamily. MetX family.</text>
</comment>
<comment type="pathway">
    <text evidence="2">Amino-acid biosynthesis; L-methionine biosynthesis via de novo pathway; O-acetyl-L-homoserine from L-homoserine: step 1/1.</text>
</comment>
<dbReference type="Gene3D" id="3.40.50.1820">
    <property type="entry name" value="alpha/beta hydrolase"/>
    <property type="match status" value="1"/>
</dbReference>
<comment type="subcellular location">
    <subcellularLocation>
        <location evidence="2">Cytoplasm</location>
    </subcellularLocation>
</comment>
<reference evidence="6" key="1">
    <citation type="journal article" date="2019" name="Int. J. Syst. Evol. Microbiol.">
        <title>The Global Catalogue of Microorganisms (GCM) 10K type strain sequencing project: providing services to taxonomists for standard genome sequencing and annotation.</title>
        <authorList>
            <consortium name="The Broad Institute Genomics Platform"/>
            <consortium name="The Broad Institute Genome Sequencing Center for Infectious Disease"/>
            <person name="Wu L."/>
            <person name="Ma J."/>
        </authorList>
    </citation>
    <scope>NUCLEOTIDE SEQUENCE [LARGE SCALE GENOMIC DNA]</scope>
    <source>
        <strain evidence="6">JCM 13852</strain>
    </source>
</reference>
<keyword evidence="6" id="KW-1185">Reference proteome</keyword>
<comment type="caution">
    <text evidence="2">Lacks conserved residue(s) required for the propagation of feature annotation.</text>
</comment>
<dbReference type="Proteomes" id="UP001596183">
    <property type="component" value="Unassembled WGS sequence"/>
</dbReference>
<keyword evidence="2" id="KW-0963">Cytoplasm</keyword>
<feature type="region of interest" description="Disordered" evidence="3">
    <location>
        <begin position="1"/>
        <end position="27"/>
    </location>
</feature>
<keyword evidence="1 2" id="KW-0808">Transferase</keyword>
<dbReference type="NCBIfam" id="NF001209">
    <property type="entry name" value="PRK00175.1"/>
    <property type="match status" value="1"/>
</dbReference>
<comment type="function">
    <text evidence="2">Transfers an acetyl group from acetyl-CoA to L-homoserine, forming acetyl-L-homoserine.</text>
</comment>
<sequence length="383" mass="40418">MSAFAASGTSVPLPSATGAWQEGDPPGRRQWHVLGTPLPLEAGGELPGAELAFETWGRLAPDGSNAVLVLHALTGDSHAAGPAGPGHPTAGWWDGLIGPGLALDTDRWFVVAPNVLGGCQGSTGPASPRPGGRRRWGDAFPYLTQRDQVAAEARLADALGVGTWALVVGGSMGGMRAVEWAVTHPDRTGALLLLATAAAASGEQIAWSTLQLHAIRSDPHWRGGDYHETGRGPHAGLGIARRIAHVTYRSEPELSARFGREPQGTEDPWRGGRYQVESYLDHHAVKLARRFDAGSYVVLTEAMNGHDVGRGRGGVPAALRRVTAPALVAGVDSDRLYPLSQQAELAEHLPGADRLRVVESPYGHDGFLLETEQVGALIRELLG</sequence>
<evidence type="ECO:0000313" key="6">
    <source>
        <dbReference type="Proteomes" id="UP001596183"/>
    </source>
</evidence>
<dbReference type="Pfam" id="PF00561">
    <property type="entry name" value="Abhydrolase_1"/>
    <property type="match status" value="1"/>
</dbReference>
<feature type="active site" evidence="2">
    <location>
        <position position="364"/>
    </location>
</feature>
<proteinExistence type="inferred from homology"/>
<evidence type="ECO:0000259" key="4">
    <source>
        <dbReference type="Pfam" id="PF00561"/>
    </source>
</evidence>
<keyword evidence="2 5" id="KW-0012">Acyltransferase</keyword>
<name>A0ABW0XUU6_9ACTN</name>
<dbReference type="PANTHER" id="PTHR32268">
    <property type="entry name" value="HOMOSERINE O-ACETYLTRANSFERASE"/>
    <property type="match status" value="1"/>
</dbReference>
<dbReference type="HAMAP" id="MF_00296">
    <property type="entry name" value="MetX_acyltransf"/>
    <property type="match status" value="1"/>
</dbReference>
<dbReference type="NCBIfam" id="TIGR01392">
    <property type="entry name" value="homoserO_Ac_trn"/>
    <property type="match status" value="1"/>
</dbReference>
<dbReference type="InterPro" id="IPR029058">
    <property type="entry name" value="AB_hydrolase_fold"/>
</dbReference>
<dbReference type="EMBL" id="JBHSPC010000101">
    <property type="protein sequence ID" value="MFC5674136.1"/>
    <property type="molecule type" value="Genomic_DNA"/>
</dbReference>
<feature type="binding site" evidence="2">
    <location>
        <position position="365"/>
    </location>
    <ligand>
        <name>substrate</name>
    </ligand>
</feature>